<dbReference type="Proteomes" id="UP001346869">
    <property type="component" value="Unassembled WGS sequence"/>
</dbReference>
<organism evidence="1 2">
    <name type="scientific">Eleginops maclovinus</name>
    <name type="common">Patagonian blennie</name>
    <name type="synonym">Eleginus maclovinus</name>
    <dbReference type="NCBI Taxonomy" id="56733"/>
    <lineage>
        <taxon>Eukaryota</taxon>
        <taxon>Metazoa</taxon>
        <taxon>Chordata</taxon>
        <taxon>Craniata</taxon>
        <taxon>Vertebrata</taxon>
        <taxon>Euteleostomi</taxon>
        <taxon>Actinopterygii</taxon>
        <taxon>Neopterygii</taxon>
        <taxon>Teleostei</taxon>
        <taxon>Neoteleostei</taxon>
        <taxon>Acanthomorphata</taxon>
        <taxon>Eupercaria</taxon>
        <taxon>Perciformes</taxon>
        <taxon>Notothenioidei</taxon>
        <taxon>Eleginopidae</taxon>
        <taxon>Eleginops</taxon>
    </lineage>
</organism>
<comment type="caution">
    <text evidence="1">The sequence shown here is derived from an EMBL/GenBank/DDBJ whole genome shotgun (WGS) entry which is preliminary data.</text>
</comment>
<evidence type="ECO:0000313" key="1">
    <source>
        <dbReference type="EMBL" id="KAK5861313.1"/>
    </source>
</evidence>
<reference evidence="1 2" key="1">
    <citation type="journal article" date="2023" name="Genes (Basel)">
        <title>Chromosome-Level Genome Assembly and Circadian Gene Repertoire of the Patagonia Blennie Eleginops maclovinus-The Closest Ancestral Proxy of Antarctic Cryonotothenioids.</title>
        <authorList>
            <person name="Cheng C.C."/>
            <person name="Rivera-Colon A.G."/>
            <person name="Minhas B.F."/>
            <person name="Wilson L."/>
            <person name="Rayamajhi N."/>
            <person name="Vargas-Chacoff L."/>
            <person name="Catchen J.M."/>
        </authorList>
    </citation>
    <scope>NUCLEOTIDE SEQUENCE [LARGE SCALE GENOMIC DNA]</scope>
    <source>
        <strain evidence="1">JMC-PN-2008</strain>
    </source>
</reference>
<accession>A0AAN8AIL0</accession>
<gene>
    <name evidence="1" type="ORF">PBY51_022720</name>
</gene>
<reference evidence="1 2" key="2">
    <citation type="journal article" date="2023" name="Mol. Biol. Evol.">
        <title>Genomics of Secondarily Temperate Adaptation in the Only Non-Antarctic Icefish.</title>
        <authorList>
            <person name="Rivera-Colon A.G."/>
            <person name="Rayamajhi N."/>
            <person name="Minhas B.F."/>
            <person name="Madrigal G."/>
            <person name="Bilyk K.T."/>
            <person name="Yoon V."/>
            <person name="Hune M."/>
            <person name="Gregory S."/>
            <person name="Cheng C.H.C."/>
            <person name="Catchen J.M."/>
        </authorList>
    </citation>
    <scope>NUCLEOTIDE SEQUENCE [LARGE SCALE GENOMIC DNA]</scope>
    <source>
        <strain evidence="1">JMC-PN-2008</strain>
    </source>
</reference>
<proteinExistence type="predicted"/>
<evidence type="ECO:0000313" key="2">
    <source>
        <dbReference type="Proteomes" id="UP001346869"/>
    </source>
</evidence>
<dbReference type="AlphaFoldDB" id="A0AAN8AIL0"/>
<dbReference type="EMBL" id="JAUZQC010000013">
    <property type="protein sequence ID" value="KAK5861313.1"/>
    <property type="molecule type" value="Genomic_DNA"/>
</dbReference>
<sequence length="70" mass="7877">MKRMRERERRKKRALKVRGSEDMVLIEGEFKAVDSVWLSNPLIPGLWSGIEGAMEEADPSLSPLSVKAPP</sequence>
<keyword evidence="2" id="KW-1185">Reference proteome</keyword>
<name>A0AAN8AIL0_ELEMC</name>
<protein>
    <submittedName>
        <fullName evidence="1">Uncharacterized protein</fullName>
    </submittedName>
</protein>